<reference evidence="2 3" key="1">
    <citation type="journal article" date="2017" name="Antonie Van Leeuwenhoek">
        <title>Rhizobium rhizosphaerae sp. nov., a novel species isolated from rice rhizosphere.</title>
        <authorList>
            <person name="Zhao J.J."/>
            <person name="Zhang J."/>
            <person name="Zhang R.J."/>
            <person name="Zhang C.W."/>
            <person name="Yin H.Q."/>
            <person name="Zhang X.X."/>
        </authorList>
    </citation>
    <scope>NUCLEOTIDE SEQUENCE [LARGE SCALE GENOMIC DNA]</scope>
    <source>
        <strain evidence="2 3">E3</strain>
    </source>
</reference>
<dbReference type="STRING" id="1127673.GLIP_2469"/>
<gene>
    <name evidence="2" type="ORF">GLIP_2469</name>
</gene>
<evidence type="ECO:0000259" key="1">
    <source>
        <dbReference type="Pfam" id="PF00535"/>
    </source>
</evidence>
<dbReference type="InterPro" id="IPR001173">
    <property type="entry name" value="Glyco_trans_2-like"/>
</dbReference>
<dbReference type="PANTHER" id="PTHR22916">
    <property type="entry name" value="GLYCOSYLTRANSFERASE"/>
    <property type="match status" value="1"/>
</dbReference>
<dbReference type="Gene3D" id="3.90.550.10">
    <property type="entry name" value="Spore Coat Polysaccharide Biosynthesis Protein SpsA, Chain A"/>
    <property type="match status" value="1"/>
</dbReference>
<dbReference type="eggNOG" id="COG1216">
    <property type="taxonomic scope" value="Bacteria"/>
</dbReference>
<dbReference type="EMBL" id="BAEN01000049">
    <property type="protein sequence ID" value="GAC15095.1"/>
    <property type="molecule type" value="Genomic_DNA"/>
</dbReference>
<name>K6YUZ1_9ALTE</name>
<dbReference type="InterPro" id="IPR029044">
    <property type="entry name" value="Nucleotide-diphossugar_trans"/>
</dbReference>
<comment type="caution">
    <text evidence="2">The sequence shown here is derived from an EMBL/GenBank/DDBJ whole genome shotgun (WGS) entry which is preliminary data.</text>
</comment>
<feature type="domain" description="Glycosyltransferase 2-like" evidence="1">
    <location>
        <begin position="8"/>
        <end position="115"/>
    </location>
</feature>
<protein>
    <recommendedName>
        <fullName evidence="1">Glycosyltransferase 2-like domain-containing protein</fullName>
    </recommendedName>
</protein>
<evidence type="ECO:0000313" key="2">
    <source>
        <dbReference type="EMBL" id="GAC15095.1"/>
    </source>
</evidence>
<dbReference type="Pfam" id="PF00535">
    <property type="entry name" value="Glycos_transf_2"/>
    <property type="match status" value="1"/>
</dbReference>
<proteinExistence type="predicted"/>
<dbReference type="AlphaFoldDB" id="K6YUZ1"/>
<accession>K6YUZ1</accession>
<dbReference type="PANTHER" id="PTHR22916:SF3">
    <property type="entry name" value="UDP-GLCNAC:BETAGAL BETA-1,3-N-ACETYLGLUCOSAMINYLTRANSFERASE-LIKE PROTEIN 1"/>
    <property type="match status" value="1"/>
</dbReference>
<organism evidence="2 3">
    <name type="scientific">Aliiglaciecola lipolytica E3</name>
    <dbReference type="NCBI Taxonomy" id="1127673"/>
    <lineage>
        <taxon>Bacteria</taxon>
        <taxon>Pseudomonadati</taxon>
        <taxon>Pseudomonadota</taxon>
        <taxon>Gammaproteobacteria</taxon>
        <taxon>Alteromonadales</taxon>
        <taxon>Alteromonadaceae</taxon>
        <taxon>Aliiglaciecola</taxon>
    </lineage>
</organism>
<keyword evidence="3" id="KW-1185">Reference proteome</keyword>
<sequence>MVKPIKISVIIPVYNCEAFINETLNSVINQTYPADEIIVINDGSTDGSLAAIERCNIENMIIIDKPNGGVSSARNEGILAATGDWIAFLDGDDVWHPQKLELFAQLAQKQEDISVIFSEFTAWGPNASGNFDDPLRKCPKYTEFILEPSLTGWVYHQQLLTNWVLTSTAMLKYSVIQQIGLFDQELTIAEDWDLFIRASRIAKFYKIKQTLTYYRVAPDSLTKTVKNKDFASDIVRSAINKYGMCSPDGKLPNLNQFKRRSFTRYFDYGLGAYKQGWYKKSVQSFWQALKCRPSALRTWLFLFRAILKSIFTSPKK</sequence>
<dbReference type="Proteomes" id="UP000006334">
    <property type="component" value="Unassembled WGS sequence"/>
</dbReference>
<evidence type="ECO:0000313" key="3">
    <source>
        <dbReference type="Proteomes" id="UP000006334"/>
    </source>
</evidence>
<dbReference type="SUPFAM" id="SSF53448">
    <property type="entry name" value="Nucleotide-diphospho-sugar transferases"/>
    <property type="match status" value="1"/>
</dbReference>
<dbReference type="GO" id="GO:0016758">
    <property type="term" value="F:hexosyltransferase activity"/>
    <property type="evidence" value="ECO:0007669"/>
    <property type="project" value="UniProtKB-ARBA"/>
</dbReference>